<feature type="transmembrane region" description="Helical" evidence="1">
    <location>
        <begin position="160"/>
        <end position="185"/>
    </location>
</feature>
<evidence type="ECO:0000313" key="2">
    <source>
        <dbReference type="EMBL" id="MDT0135481.1"/>
    </source>
</evidence>
<accession>A0ABU2J2E1</accession>
<reference evidence="2 3" key="1">
    <citation type="submission" date="2022-06" db="EMBL/GenBank/DDBJ databases">
        <title>Chromosome and plasmid sequencings of Enterobacteriales species co-exiting double carbapenemases.</title>
        <authorList>
            <person name="Fu Y."/>
        </authorList>
    </citation>
    <scope>NUCLEOTIDE SEQUENCE [LARGE SCALE GENOMIC DNA]</scope>
    <source>
        <strain evidence="2 3">21030615019</strain>
    </source>
</reference>
<dbReference type="EMBL" id="JANAVW010000001">
    <property type="protein sequence ID" value="MDT0135481.1"/>
    <property type="molecule type" value="Genomic_DNA"/>
</dbReference>
<name>A0ABU2J2E1_9GAMM</name>
<evidence type="ECO:0000256" key="1">
    <source>
        <dbReference type="SAM" id="Phobius"/>
    </source>
</evidence>
<feature type="transmembrane region" description="Helical" evidence="1">
    <location>
        <begin position="87"/>
        <end position="108"/>
    </location>
</feature>
<sequence length="362" mass="42265">MDLGLGNALVNKLPDKEKYSDRLDLLVFTNKLSIYLLIIILFLNIILYVSISNYPFSLFIGLSIIAICIPFNIVGKYWMYRGRSQNIEYYSLISNLLFSILISILFYFQKLTLSIAIISYSLFLLIPKIYFFLKTNILKSSLAFSVKFLGKLKIIDKKPFLNISINFFFCQILFIAILTSIRYFFAWNNLFEYAGLFDLLFRPGTIAIMFFVLLLRPVWSQLAHFYISMNKKMCTQLLYIIIAVYIGFIVLTSILQKINFFSFLFSIWTPGFHGITDTAITSSLFFTFLVILNNIISYIMNGLNLVKEQMYLNLFGLITCLLLFVFLGNQYEYNNYVMFFTLPFLPLIILGFLLIIRKIREL</sequence>
<evidence type="ECO:0000313" key="3">
    <source>
        <dbReference type="Proteomes" id="UP001252207"/>
    </source>
</evidence>
<organism evidence="2 3">
    <name type="scientific">Providencia huaxiensis</name>
    <dbReference type="NCBI Taxonomy" id="2027290"/>
    <lineage>
        <taxon>Bacteria</taxon>
        <taxon>Pseudomonadati</taxon>
        <taxon>Pseudomonadota</taxon>
        <taxon>Gammaproteobacteria</taxon>
        <taxon>Enterobacterales</taxon>
        <taxon>Morganellaceae</taxon>
        <taxon>Providencia</taxon>
    </lineage>
</organism>
<feature type="transmembrane region" description="Helical" evidence="1">
    <location>
        <begin position="114"/>
        <end position="133"/>
    </location>
</feature>
<feature type="transmembrane region" description="Helical" evidence="1">
    <location>
        <begin position="237"/>
        <end position="258"/>
    </location>
</feature>
<keyword evidence="1" id="KW-0812">Transmembrane</keyword>
<feature type="transmembrane region" description="Helical" evidence="1">
    <location>
        <begin position="311"/>
        <end position="331"/>
    </location>
</feature>
<dbReference type="GeneID" id="89492006"/>
<keyword evidence="3" id="KW-1185">Reference proteome</keyword>
<feature type="transmembrane region" description="Helical" evidence="1">
    <location>
        <begin position="32"/>
        <end position="51"/>
    </location>
</feature>
<dbReference type="Proteomes" id="UP001252207">
    <property type="component" value="Unassembled WGS sequence"/>
</dbReference>
<proteinExistence type="predicted"/>
<feature type="transmembrane region" description="Helical" evidence="1">
    <location>
        <begin position="205"/>
        <end position="225"/>
    </location>
</feature>
<feature type="transmembrane region" description="Helical" evidence="1">
    <location>
        <begin position="337"/>
        <end position="356"/>
    </location>
</feature>
<protein>
    <recommendedName>
        <fullName evidence="4">Polysaccharide biosynthesis protein</fullName>
    </recommendedName>
</protein>
<comment type="caution">
    <text evidence="2">The sequence shown here is derived from an EMBL/GenBank/DDBJ whole genome shotgun (WGS) entry which is preliminary data.</text>
</comment>
<keyword evidence="1" id="KW-1133">Transmembrane helix</keyword>
<dbReference type="RefSeq" id="WP_181489956.1">
    <property type="nucleotide sequence ID" value="NZ_CP145912.1"/>
</dbReference>
<feature type="transmembrane region" description="Helical" evidence="1">
    <location>
        <begin position="278"/>
        <end position="299"/>
    </location>
</feature>
<feature type="transmembrane region" description="Helical" evidence="1">
    <location>
        <begin position="57"/>
        <end position="75"/>
    </location>
</feature>
<keyword evidence="1" id="KW-0472">Membrane</keyword>
<evidence type="ECO:0008006" key="4">
    <source>
        <dbReference type="Google" id="ProtNLM"/>
    </source>
</evidence>
<gene>
    <name evidence="2" type="ORF">NLX89_19440</name>
</gene>